<feature type="compositionally biased region" description="Low complexity" evidence="1">
    <location>
        <begin position="345"/>
        <end position="358"/>
    </location>
</feature>
<organism evidence="2 3">
    <name type="scientific">Elysia chlorotica</name>
    <name type="common">Eastern emerald elysia</name>
    <name type="synonym">Sea slug</name>
    <dbReference type="NCBI Taxonomy" id="188477"/>
    <lineage>
        <taxon>Eukaryota</taxon>
        <taxon>Metazoa</taxon>
        <taxon>Spiralia</taxon>
        <taxon>Lophotrochozoa</taxon>
        <taxon>Mollusca</taxon>
        <taxon>Gastropoda</taxon>
        <taxon>Heterobranchia</taxon>
        <taxon>Euthyneura</taxon>
        <taxon>Panpulmonata</taxon>
        <taxon>Sacoglossa</taxon>
        <taxon>Placobranchoidea</taxon>
        <taxon>Plakobranchidae</taxon>
        <taxon>Elysia</taxon>
    </lineage>
</organism>
<comment type="caution">
    <text evidence="2">The sequence shown here is derived from an EMBL/GenBank/DDBJ whole genome shotgun (WGS) entry which is preliminary data.</text>
</comment>
<evidence type="ECO:0000313" key="3">
    <source>
        <dbReference type="Proteomes" id="UP000271974"/>
    </source>
</evidence>
<feature type="compositionally biased region" description="Basic and acidic residues" evidence="1">
    <location>
        <begin position="130"/>
        <end position="143"/>
    </location>
</feature>
<feature type="region of interest" description="Disordered" evidence="1">
    <location>
        <begin position="130"/>
        <end position="157"/>
    </location>
</feature>
<evidence type="ECO:0000313" key="2">
    <source>
        <dbReference type="EMBL" id="RUS68526.1"/>
    </source>
</evidence>
<keyword evidence="3" id="KW-1185">Reference proteome</keyword>
<dbReference type="AlphaFoldDB" id="A0A3S1AVN6"/>
<dbReference type="EMBL" id="RQTK01002429">
    <property type="protein sequence ID" value="RUS68526.1"/>
    <property type="molecule type" value="Genomic_DNA"/>
</dbReference>
<proteinExistence type="predicted"/>
<reference evidence="2 3" key="1">
    <citation type="submission" date="2019-01" db="EMBL/GenBank/DDBJ databases">
        <title>A draft genome assembly of the solar-powered sea slug Elysia chlorotica.</title>
        <authorList>
            <person name="Cai H."/>
            <person name="Li Q."/>
            <person name="Fang X."/>
            <person name="Li J."/>
            <person name="Curtis N.E."/>
            <person name="Altenburger A."/>
            <person name="Shibata T."/>
            <person name="Feng M."/>
            <person name="Maeda T."/>
            <person name="Schwartz J.A."/>
            <person name="Shigenobu S."/>
            <person name="Lundholm N."/>
            <person name="Nishiyama T."/>
            <person name="Yang H."/>
            <person name="Hasebe M."/>
            <person name="Li S."/>
            <person name="Pierce S.K."/>
            <person name="Wang J."/>
        </authorList>
    </citation>
    <scope>NUCLEOTIDE SEQUENCE [LARGE SCALE GENOMIC DNA]</scope>
    <source>
        <strain evidence="2">EC2010</strain>
        <tissue evidence="2">Whole organism of an adult</tissue>
    </source>
</reference>
<feature type="region of interest" description="Disordered" evidence="1">
    <location>
        <begin position="207"/>
        <end position="234"/>
    </location>
</feature>
<protein>
    <submittedName>
        <fullName evidence="2">Uncharacterized protein</fullName>
    </submittedName>
</protein>
<feature type="compositionally biased region" description="Basic residues" evidence="1">
    <location>
        <begin position="396"/>
        <end position="408"/>
    </location>
</feature>
<gene>
    <name evidence="2" type="ORF">EGW08_023712</name>
</gene>
<evidence type="ECO:0000256" key="1">
    <source>
        <dbReference type="SAM" id="MobiDB-lite"/>
    </source>
</evidence>
<feature type="compositionally biased region" description="Basic and acidic residues" evidence="1">
    <location>
        <begin position="210"/>
        <end position="228"/>
    </location>
</feature>
<name>A0A3S1AVN6_ELYCH</name>
<dbReference type="Proteomes" id="UP000271974">
    <property type="component" value="Unassembled WGS sequence"/>
</dbReference>
<accession>A0A3S1AVN6</accession>
<feature type="region of interest" description="Disordered" evidence="1">
    <location>
        <begin position="391"/>
        <end position="492"/>
    </location>
</feature>
<sequence length="492" mass="55859">MYRWKKARNSPRTLYNGPFVLSKQTPERMGPGLIHQGSFAPLGTAASSGNFGNVHWTEQHPSETLMADAIVLHLYLAWAESTMVPHDMMASSTAATLKHLKDMTMYRRPVDKEAPIYNHRHANLVARTERAADTVSHTNDHQQRMRNGPFRDPIMENRPYMVGDRAKSTWENLRRKLSGYADGISSQRRECYQDLQKEDTGLRRNLQHGKPIDYRPGGESHVTRDSHTSHISRHVANKPRRPGLYCNALSVSQNPHAVFDSRIIEKQNENEVEKRGRYFREDNQSGVSKNFKSQEGNRYLSHITSKSSMNMPEVKAKSKSRSGYRDLRGRNMYGPQWSTHYANGSIRSSNQRPRNQNNDQINRKKQQGLNARNSNIDFNNIQIMNQGGISMDKKNMSRHHGNNGRKHQPWIGTNELGTRGYDSHSDSTQNVNSEKENVYPGRSSHCGQWSNSQDQEEDGGFSGRGGQSLVKGSVDFGKKGKGQDKSWGPSTI</sequence>
<feature type="region of interest" description="Disordered" evidence="1">
    <location>
        <begin position="309"/>
        <end position="358"/>
    </location>
</feature>